<organism evidence="1 2">
    <name type="scientific">Mesorhizobium jarvisii</name>
    <dbReference type="NCBI Taxonomy" id="1777867"/>
    <lineage>
        <taxon>Bacteria</taxon>
        <taxon>Pseudomonadati</taxon>
        <taxon>Pseudomonadota</taxon>
        <taxon>Alphaproteobacteria</taxon>
        <taxon>Hyphomicrobiales</taxon>
        <taxon>Phyllobacteriaceae</taxon>
        <taxon>Mesorhizobium</taxon>
    </lineage>
</organism>
<accession>A0A6M7TP60</accession>
<dbReference type="AlphaFoldDB" id="A0A6M7TP60"/>
<name>A0A6M7TP60_9HYPH</name>
<comment type="caution">
    <text evidence="1">The sequence shown here is derived from an EMBL/GenBank/DDBJ whole genome shotgun (WGS) entry which is preliminary data.</text>
</comment>
<dbReference type="Proteomes" id="UP000275530">
    <property type="component" value="Unassembled WGS sequence"/>
</dbReference>
<keyword evidence="2" id="KW-1185">Reference proteome</keyword>
<evidence type="ECO:0000313" key="1">
    <source>
        <dbReference type="EMBL" id="RJT31227.1"/>
    </source>
</evidence>
<gene>
    <name evidence="1" type="ORF">D3242_23560</name>
</gene>
<protein>
    <submittedName>
        <fullName evidence="1">Uncharacterized protein</fullName>
    </submittedName>
</protein>
<proteinExistence type="predicted"/>
<sequence length="60" mass="6507">MIAKEQGDSTGDASALIWINRWADAGAVRNRGRLWPRRRLAGRDVCRPFVILGSIGAAAS</sequence>
<evidence type="ECO:0000313" key="2">
    <source>
        <dbReference type="Proteomes" id="UP000275530"/>
    </source>
</evidence>
<dbReference type="EMBL" id="QZXA01000009">
    <property type="protein sequence ID" value="RJT31227.1"/>
    <property type="molecule type" value="Genomic_DNA"/>
</dbReference>
<reference evidence="1 2" key="1">
    <citation type="submission" date="2018-09" db="EMBL/GenBank/DDBJ databases">
        <title>Mesorhizobium carmichaelinearum sp. nov. isolated from Carmichaelinea spp. root nodules in New Zealand.</title>
        <authorList>
            <person name="De Meyer S.E."/>
        </authorList>
    </citation>
    <scope>NUCLEOTIDE SEQUENCE [LARGE SCALE GENOMIC DNA]</scope>
    <source>
        <strain evidence="1 2">LMG 28313</strain>
    </source>
</reference>